<name>M0QN98_9ACTN</name>
<proteinExistence type="predicted"/>
<accession>M0QN98</accession>
<evidence type="ECO:0000313" key="2">
    <source>
        <dbReference type="EMBL" id="GAC69766.1"/>
    </source>
</evidence>
<keyword evidence="3" id="KW-1185">Reference proteome</keyword>
<sequence length="84" mass="8741">MAPNENGDTVSTDAGETTKAPFLRVVRGNPTDDEVAALVAVVAAASSSSGGGPVDTGPRDNWGTPVDRLRADWGSPTSFINQRW</sequence>
<dbReference type="EMBL" id="BANX01000028">
    <property type="protein sequence ID" value="GAC69766.1"/>
    <property type="molecule type" value="Genomic_DNA"/>
</dbReference>
<comment type="caution">
    <text evidence="2">The sequence shown here is derived from an EMBL/GenBank/DDBJ whole genome shotgun (WGS) entry which is preliminary data.</text>
</comment>
<dbReference type="Pfam" id="PF13822">
    <property type="entry name" value="ACC_epsilon"/>
    <property type="match status" value="1"/>
</dbReference>
<evidence type="ECO:0000256" key="1">
    <source>
        <dbReference type="SAM" id="MobiDB-lite"/>
    </source>
</evidence>
<feature type="region of interest" description="Disordered" evidence="1">
    <location>
        <begin position="1"/>
        <end position="22"/>
    </location>
</feature>
<dbReference type="OrthoDB" id="4377572at2"/>
<evidence type="ECO:0000313" key="3">
    <source>
        <dbReference type="Proteomes" id="UP000011666"/>
    </source>
</evidence>
<dbReference type="RefSeq" id="WP_007623156.1">
    <property type="nucleotide sequence ID" value="NZ_BANX01000028.1"/>
</dbReference>
<feature type="region of interest" description="Disordered" evidence="1">
    <location>
        <begin position="44"/>
        <end position="74"/>
    </location>
</feature>
<dbReference type="AlphaFoldDB" id="M0QN98"/>
<organism evidence="2 3">
    <name type="scientific">Gordonia soli NBRC 108243</name>
    <dbReference type="NCBI Taxonomy" id="1223545"/>
    <lineage>
        <taxon>Bacteria</taxon>
        <taxon>Bacillati</taxon>
        <taxon>Actinomycetota</taxon>
        <taxon>Actinomycetes</taxon>
        <taxon>Mycobacteriales</taxon>
        <taxon>Gordoniaceae</taxon>
        <taxon>Gordonia</taxon>
    </lineage>
</organism>
<dbReference type="InterPro" id="IPR032716">
    <property type="entry name" value="ACC_epsilon"/>
</dbReference>
<gene>
    <name evidence="2" type="ORF">GS4_28_00140</name>
</gene>
<dbReference type="GO" id="GO:0003989">
    <property type="term" value="F:acetyl-CoA carboxylase activity"/>
    <property type="evidence" value="ECO:0007669"/>
    <property type="project" value="InterPro"/>
</dbReference>
<dbReference type="eggNOG" id="ENOG5033HAR">
    <property type="taxonomic scope" value="Bacteria"/>
</dbReference>
<dbReference type="STRING" id="1223545.GS4_28_00140"/>
<protein>
    <recommendedName>
        <fullName evidence="4">Acyl-CoA carboxylase epsilon subunit</fullName>
    </recommendedName>
</protein>
<reference evidence="2 3" key="1">
    <citation type="submission" date="2013-01" db="EMBL/GenBank/DDBJ databases">
        <title>Whole genome shotgun sequence of Gordonia soli NBRC 108243.</title>
        <authorList>
            <person name="Isaki-Nakamura S."/>
            <person name="Hosoyama A."/>
            <person name="Tsuchikane K."/>
            <person name="Ando Y."/>
            <person name="Baba S."/>
            <person name="Ohji S."/>
            <person name="Hamada M."/>
            <person name="Tamura T."/>
            <person name="Yamazoe A."/>
            <person name="Yamazaki S."/>
            <person name="Fujita N."/>
        </authorList>
    </citation>
    <scope>NUCLEOTIDE SEQUENCE [LARGE SCALE GENOMIC DNA]</scope>
    <source>
        <strain evidence="2 3">NBRC 108243</strain>
    </source>
</reference>
<dbReference type="Proteomes" id="UP000011666">
    <property type="component" value="Unassembled WGS sequence"/>
</dbReference>
<feature type="compositionally biased region" description="Polar residues" evidence="1">
    <location>
        <begin position="1"/>
        <end position="15"/>
    </location>
</feature>
<dbReference type="GO" id="GO:0004658">
    <property type="term" value="F:propionyl-CoA carboxylase activity"/>
    <property type="evidence" value="ECO:0007669"/>
    <property type="project" value="InterPro"/>
</dbReference>
<evidence type="ECO:0008006" key="4">
    <source>
        <dbReference type="Google" id="ProtNLM"/>
    </source>
</evidence>